<evidence type="ECO:0000313" key="8">
    <source>
        <dbReference type="Proteomes" id="UP000198670"/>
    </source>
</evidence>
<dbReference type="InterPro" id="IPR036388">
    <property type="entry name" value="WH-like_DNA-bd_sf"/>
</dbReference>
<feature type="domain" description="RNA polymerase sigma-70 region 2" evidence="5">
    <location>
        <begin position="25"/>
        <end position="86"/>
    </location>
</feature>
<evidence type="ECO:0000256" key="3">
    <source>
        <dbReference type="ARBA" id="ARBA00023082"/>
    </source>
</evidence>
<dbReference type="GO" id="GO:0003677">
    <property type="term" value="F:DNA binding"/>
    <property type="evidence" value="ECO:0007669"/>
    <property type="project" value="InterPro"/>
</dbReference>
<dbReference type="NCBIfam" id="TIGR02937">
    <property type="entry name" value="sigma70-ECF"/>
    <property type="match status" value="1"/>
</dbReference>
<dbReference type="InterPro" id="IPR014284">
    <property type="entry name" value="RNA_pol_sigma-70_dom"/>
</dbReference>
<dbReference type="GO" id="GO:0006352">
    <property type="term" value="P:DNA-templated transcription initiation"/>
    <property type="evidence" value="ECO:0007669"/>
    <property type="project" value="InterPro"/>
</dbReference>
<dbReference type="InterPro" id="IPR013249">
    <property type="entry name" value="RNA_pol_sigma70_r4_t2"/>
</dbReference>
<dbReference type="InterPro" id="IPR013325">
    <property type="entry name" value="RNA_pol_sigma_r2"/>
</dbReference>
<keyword evidence="4" id="KW-0804">Transcription</keyword>
<feature type="domain" description="RNA polymerase sigma factor 70 region 4 type 2" evidence="6">
    <location>
        <begin position="123"/>
        <end position="166"/>
    </location>
</feature>
<accession>A0A1I3F4P9</accession>
<dbReference type="AlphaFoldDB" id="A0A1I3F4P9"/>
<protein>
    <submittedName>
        <fullName evidence="7">RNA polymerase sigma factor, sigma-70 family</fullName>
    </submittedName>
</protein>
<evidence type="ECO:0000313" key="7">
    <source>
        <dbReference type="EMBL" id="SFI06174.1"/>
    </source>
</evidence>
<keyword evidence="8" id="KW-1185">Reference proteome</keyword>
<evidence type="ECO:0000256" key="1">
    <source>
        <dbReference type="ARBA" id="ARBA00010641"/>
    </source>
</evidence>
<proteinExistence type="inferred from homology"/>
<keyword evidence="2" id="KW-0805">Transcription regulation</keyword>
<dbReference type="InterPro" id="IPR007627">
    <property type="entry name" value="RNA_pol_sigma70_r2"/>
</dbReference>
<dbReference type="RefSeq" id="WP_090624782.1">
    <property type="nucleotide sequence ID" value="NZ_FOQO01000002.1"/>
</dbReference>
<dbReference type="SUPFAM" id="SSF88946">
    <property type="entry name" value="Sigma2 domain of RNA polymerase sigma factors"/>
    <property type="match status" value="1"/>
</dbReference>
<dbReference type="OrthoDB" id="9150024at2"/>
<dbReference type="PANTHER" id="PTHR43133:SF46">
    <property type="entry name" value="RNA POLYMERASE SIGMA-70 FACTOR ECF SUBFAMILY"/>
    <property type="match status" value="1"/>
</dbReference>
<organism evidence="7 8">
    <name type="scientific">Parapedobacter indicus</name>
    <dbReference type="NCBI Taxonomy" id="1477437"/>
    <lineage>
        <taxon>Bacteria</taxon>
        <taxon>Pseudomonadati</taxon>
        <taxon>Bacteroidota</taxon>
        <taxon>Sphingobacteriia</taxon>
        <taxon>Sphingobacteriales</taxon>
        <taxon>Sphingobacteriaceae</taxon>
        <taxon>Parapedobacter</taxon>
    </lineage>
</organism>
<dbReference type="InterPro" id="IPR013324">
    <property type="entry name" value="RNA_pol_sigma_r3/r4-like"/>
</dbReference>
<keyword evidence="3" id="KW-0731">Sigma factor</keyword>
<comment type="similarity">
    <text evidence="1">Belongs to the sigma-70 factor family. ECF subfamily.</text>
</comment>
<dbReference type="CDD" id="cd06171">
    <property type="entry name" value="Sigma70_r4"/>
    <property type="match status" value="1"/>
</dbReference>
<dbReference type="STRING" id="1477437.SAMN05444682_102167"/>
<gene>
    <name evidence="7" type="ORF">SAMN05444682_102167</name>
</gene>
<dbReference type="EMBL" id="FOQO01000002">
    <property type="protein sequence ID" value="SFI06174.1"/>
    <property type="molecule type" value="Genomic_DNA"/>
</dbReference>
<evidence type="ECO:0000256" key="4">
    <source>
        <dbReference type="ARBA" id="ARBA00023163"/>
    </source>
</evidence>
<dbReference type="InterPro" id="IPR039425">
    <property type="entry name" value="RNA_pol_sigma-70-like"/>
</dbReference>
<name>A0A1I3F4P9_9SPHI</name>
<dbReference type="Gene3D" id="1.10.10.10">
    <property type="entry name" value="Winged helix-like DNA-binding domain superfamily/Winged helix DNA-binding domain"/>
    <property type="match status" value="1"/>
</dbReference>
<dbReference type="GO" id="GO:0016987">
    <property type="term" value="F:sigma factor activity"/>
    <property type="evidence" value="ECO:0007669"/>
    <property type="project" value="UniProtKB-KW"/>
</dbReference>
<dbReference type="Pfam" id="PF08281">
    <property type="entry name" value="Sigma70_r4_2"/>
    <property type="match status" value="1"/>
</dbReference>
<evidence type="ECO:0000259" key="6">
    <source>
        <dbReference type="Pfam" id="PF08281"/>
    </source>
</evidence>
<dbReference type="Pfam" id="PF04542">
    <property type="entry name" value="Sigma70_r2"/>
    <property type="match status" value="1"/>
</dbReference>
<dbReference type="PANTHER" id="PTHR43133">
    <property type="entry name" value="RNA POLYMERASE ECF-TYPE SIGMA FACTO"/>
    <property type="match status" value="1"/>
</dbReference>
<dbReference type="Gene3D" id="1.10.1740.10">
    <property type="match status" value="1"/>
</dbReference>
<reference evidence="7 8" key="1">
    <citation type="submission" date="2016-10" db="EMBL/GenBank/DDBJ databases">
        <authorList>
            <person name="de Groot N.N."/>
        </authorList>
    </citation>
    <scope>NUCLEOTIDE SEQUENCE [LARGE SCALE GENOMIC DNA]</scope>
    <source>
        <strain evidence="7 8">RK1</strain>
    </source>
</reference>
<evidence type="ECO:0000256" key="2">
    <source>
        <dbReference type="ARBA" id="ARBA00023015"/>
    </source>
</evidence>
<sequence length="198" mass="23396">MGTQWTDLFLWKRFQRGDKDAFTKLVNQYSDILYGYGKRFSADDELIKDCIQDIFLTLWHRREHLSETTCIKFYLMKALRQRIVRESGKWQRMSSLDDIPMNEARFVIELEDHPGLMEPVNTALKAYINKLSPRQREIIYLRFYENLKQEEVAELMGLNPQSVYNLQYSALLALKKLMNYPSIRDCILALCLLISATP</sequence>
<dbReference type="SUPFAM" id="SSF88659">
    <property type="entry name" value="Sigma3 and sigma4 domains of RNA polymerase sigma factors"/>
    <property type="match status" value="1"/>
</dbReference>
<dbReference type="Proteomes" id="UP000198670">
    <property type="component" value="Unassembled WGS sequence"/>
</dbReference>
<evidence type="ECO:0000259" key="5">
    <source>
        <dbReference type="Pfam" id="PF04542"/>
    </source>
</evidence>